<sequence>MEVVSGSALIAGPVSTHRTEHILPEAHLRGPDISSPELVSNHLHRDHHCPHCASQSTSDCDDSFIDSCGYIPDTITGERDSTNSQLLCQRGGGPAKNKTNETNMKYYLCYS</sequence>
<reference evidence="1 2" key="1">
    <citation type="submission" date="2021-06" db="EMBL/GenBank/DDBJ databases">
        <title>Chromosome-level genome assembly of the red-tail catfish (Hemibagrus wyckioides).</title>
        <authorList>
            <person name="Shao F."/>
        </authorList>
    </citation>
    <scope>NUCLEOTIDE SEQUENCE [LARGE SCALE GENOMIC DNA]</scope>
    <source>
        <strain evidence="1">EC202008001</strain>
        <tissue evidence="1">Blood</tissue>
    </source>
</reference>
<gene>
    <name evidence="1" type="ORF">KOW79_019185</name>
</gene>
<name>A0A9D3N747_9TELE</name>
<protein>
    <submittedName>
        <fullName evidence="1">Uncharacterized protein</fullName>
    </submittedName>
</protein>
<dbReference type="Proteomes" id="UP000824219">
    <property type="component" value="Linkage Group LG24"/>
</dbReference>
<evidence type="ECO:0000313" key="1">
    <source>
        <dbReference type="EMBL" id="KAG7316887.1"/>
    </source>
</evidence>
<dbReference type="AlphaFoldDB" id="A0A9D3N747"/>
<comment type="caution">
    <text evidence="1">The sequence shown here is derived from an EMBL/GenBank/DDBJ whole genome shotgun (WGS) entry which is preliminary data.</text>
</comment>
<proteinExistence type="predicted"/>
<accession>A0A9D3N747</accession>
<keyword evidence="2" id="KW-1185">Reference proteome</keyword>
<organism evidence="1 2">
    <name type="scientific">Hemibagrus wyckioides</name>
    <dbReference type="NCBI Taxonomy" id="337641"/>
    <lineage>
        <taxon>Eukaryota</taxon>
        <taxon>Metazoa</taxon>
        <taxon>Chordata</taxon>
        <taxon>Craniata</taxon>
        <taxon>Vertebrata</taxon>
        <taxon>Euteleostomi</taxon>
        <taxon>Actinopterygii</taxon>
        <taxon>Neopterygii</taxon>
        <taxon>Teleostei</taxon>
        <taxon>Ostariophysi</taxon>
        <taxon>Siluriformes</taxon>
        <taxon>Bagridae</taxon>
        <taxon>Hemibagrus</taxon>
    </lineage>
</organism>
<dbReference type="EMBL" id="JAHKSW010000024">
    <property type="protein sequence ID" value="KAG7316887.1"/>
    <property type="molecule type" value="Genomic_DNA"/>
</dbReference>
<evidence type="ECO:0000313" key="2">
    <source>
        <dbReference type="Proteomes" id="UP000824219"/>
    </source>
</evidence>